<evidence type="ECO:0000256" key="2">
    <source>
        <dbReference type="ARBA" id="ARBA00023000"/>
    </source>
</evidence>
<reference evidence="5" key="1">
    <citation type="submission" date="2017-04" db="EMBL/GenBank/DDBJ databases">
        <authorList>
            <person name="Varghese N."/>
            <person name="Submissions S."/>
        </authorList>
    </citation>
    <scope>NUCLEOTIDE SEQUENCE [LARGE SCALE GENOMIC DNA]</scope>
    <source>
        <strain evidence="5">DSM 9293</strain>
    </source>
</reference>
<dbReference type="AlphaFoldDB" id="A0A1W1W711"/>
<dbReference type="InterPro" id="IPR027417">
    <property type="entry name" value="P-loop_NTPase"/>
</dbReference>
<dbReference type="NCBIfam" id="TIGR01443">
    <property type="entry name" value="intein_Cterm"/>
    <property type="match status" value="1"/>
</dbReference>
<proteinExistence type="predicted"/>
<dbReference type="InterPro" id="IPR050742">
    <property type="entry name" value="Helicase_Restrict-Modif_Enz"/>
</dbReference>
<dbReference type="SMART" id="SM00306">
    <property type="entry name" value="HintN"/>
    <property type="match status" value="2"/>
</dbReference>
<keyword evidence="5" id="KW-1185">Reference proteome</keyword>
<dbReference type="SUPFAM" id="SSF51294">
    <property type="entry name" value="Hedgehog/intein (Hint) domain"/>
    <property type="match status" value="2"/>
</dbReference>
<feature type="domain" description="Hint" evidence="3">
    <location>
        <begin position="117"/>
        <end position="207"/>
    </location>
</feature>
<dbReference type="PROSITE" id="PS50817">
    <property type="entry name" value="INTEIN_N_TER"/>
    <property type="match status" value="1"/>
</dbReference>
<evidence type="ECO:0000256" key="1">
    <source>
        <dbReference type="ARBA" id="ARBA00022813"/>
    </source>
</evidence>
<dbReference type="SUPFAM" id="SSF52540">
    <property type="entry name" value="P-loop containing nucleoside triphosphate hydrolases"/>
    <property type="match status" value="3"/>
</dbReference>
<dbReference type="Pfam" id="PF04851">
    <property type="entry name" value="ResIII"/>
    <property type="match status" value="1"/>
</dbReference>
<dbReference type="GO" id="GO:0016787">
    <property type="term" value="F:hydrolase activity"/>
    <property type="evidence" value="ECO:0007669"/>
    <property type="project" value="InterPro"/>
</dbReference>
<dbReference type="InterPro" id="IPR027434">
    <property type="entry name" value="Homing_endonucl"/>
</dbReference>
<dbReference type="InterPro" id="IPR006141">
    <property type="entry name" value="Intein_N"/>
</dbReference>
<dbReference type="GO" id="GO:0036121">
    <property type="term" value="F:double-stranded DNA helicase activity"/>
    <property type="evidence" value="ECO:0007669"/>
    <property type="project" value="TreeGrafter"/>
</dbReference>
<dbReference type="EMBL" id="FWWY01000001">
    <property type="protein sequence ID" value="SMC02066.1"/>
    <property type="molecule type" value="Genomic_DNA"/>
</dbReference>
<dbReference type="PRINTS" id="PR00379">
    <property type="entry name" value="INTEIN"/>
</dbReference>
<evidence type="ECO:0000313" key="4">
    <source>
        <dbReference type="EMBL" id="SMC02066.1"/>
    </source>
</evidence>
<dbReference type="Gene3D" id="2.170.16.10">
    <property type="entry name" value="Hedgehog/Intein (Hint) domain"/>
    <property type="match status" value="1"/>
</dbReference>
<keyword evidence="1" id="KW-0068">Autocatalytic cleavage</keyword>
<dbReference type="Gene3D" id="3.10.28.10">
    <property type="entry name" value="Homing endonucleases"/>
    <property type="match status" value="1"/>
</dbReference>
<keyword evidence="2" id="KW-0651">Protein splicing</keyword>
<dbReference type="InterPro" id="IPR006142">
    <property type="entry name" value="INTEIN"/>
</dbReference>
<dbReference type="PANTHER" id="PTHR47396:SF1">
    <property type="entry name" value="ATP-DEPENDENT HELICASE IRC3-RELATED"/>
    <property type="match status" value="1"/>
</dbReference>
<dbReference type="InterPro" id="IPR006935">
    <property type="entry name" value="Helicase/UvrB_N"/>
</dbReference>
<dbReference type="Proteomes" id="UP000192660">
    <property type="component" value="Unassembled WGS sequence"/>
</dbReference>
<dbReference type="OrthoDB" id="9802848at2"/>
<dbReference type="PROSITE" id="PS50818">
    <property type="entry name" value="INTEIN_C_TER"/>
    <property type="match status" value="1"/>
</dbReference>
<evidence type="ECO:0000259" key="3">
    <source>
        <dbReference type="SMART" id="SM00306"/>
    </source>
</evidence>
<dbReference type="GO" id="GO:0061749">
    <property type="term" value="F:forked DNA-dependent helicase activity"/>
    <property type="evidence" value="ECO:0007669"/>
    <property type="project" value="TreeGrafter"/>
</dbReference>
<dbReference type="InterPro" id="IPR036844">
    <property type="entry name" value="Hint_dom_sf"/>
</dbReference>
<evidence type="ECO:0000313" key="5">
    <source>
        <dbReference type="Proteomes" id="UP000192660"/>
    </source>
</evidence>
<dbReference type="RefSeq" id="WP_084660794.1">
    <property type="nucleotide sequence ID" value="NZ_FWWY01000001.1"/>
</dbReference>
<dbReference type="InterPro" id="IPR003587">
    <property type="entry name" value="Hint_dom_N"/>
</dbReference>
<dbReference type="GO" id="GO:0005524">
    <property type="term" value="F:ATP binding"/>
    <property type="evidence" value="ECO:0007669"/>
    <property type="project" value="InterPro"/>
</dbReference>
<dbReference type="InterPro" id="IPR030934">
    <property type="entry name" value="Intein_C"/>
</dbReference>
<dbReference type="Pfam" id="PF07591">
    <property type="entry name" value="PT-HINT"/>
    <property type="match status" value="1"/>
</dbReference>
<organism evidence="4 5">
    <name type="scientific">Sulfobacillus thermosulfidooxidans (strain DSM 9293 / VKM B-1269 / AT-1)</name>
    <dbReference type="NCBI Taxonomy" id="929705"/>
    <lineage>
        <taxon>Bacteria</taxon>
        <taxon>Bacillati</taxon>
        <taxon>Bacillota</taxon>
        <taxon>Clostridia</taxon>
        <taxon>Eubacteriales</taxon>
        <taxon>Clostridiales Family XVII. Incertae Sedis</taxon>
        <taxon>Sulfobacillus</taxon>
    </lineage>
</organism>
<dbReference type="GO" id="GO:0000403">
    <property type="term" value="F:Y-form DNA binding"/>
    <property type="evidence" value="ECO:0007669"/>
    <property type="project" value="TreeGrafter"/>
</dbReference>
<gene>
    <name evidence="4" type="ORF">SAMN00768000_0277</name>
</gene>
<dbReference type="Gene3D" id="3.40.50.300">
    <property type="entry name" value="P-loop containing nucleotide triphosphate hydrolases"/>
    <property type="match status" value="3"/>
</dbReference>
<protein>
    <submittedName>
        <fullName evidence="4">Intein C-terminal splicing region/intein N-terminal splicing region</fullName>
    </submittedName>
</protein>
<accession>A0A1W1W711</accession>
<feature type="domain" description="Hint" evidence="3">
    <location>
        <begin position="417"/>
        <end position="504"/>
    </location>
</feature>
<dbReference type="CDD" id="cd00081">
    <property type="entry name" value="Hint"/>
    <property type="match status" value="2"/>
</dbReference>
<sequence>MELRPYQEAALNAITQAHRQGVKRPVVSMATGTGKTIVLSELLRRQGGTALVLAHRDELVRQAADKIQHVWPEASVGIVKGPEDQWEAPVVVASVQSLHARRLHRWPRDRFATVVVDECFPAGTLVDGRPIERWRPGEILRTFDPDTHRWVSVPVIMTHHRSTTGLMQITLNTSEILRCTCNHPFYTREGWIEAEFLQPGDSVLSRRGWVNVVEAMPMRMATPVDVFNLDVAFPHTYSVGQAGIVVHNCHHAPAPSYRKILDYLQPDLLLGVSATPFRTDLTSLETVFDKIVYSYGIREAIQDGWLVDIQAVRVQGSADLDAVPTRGGDFVEGQLQSVLNSSERNALIVSAYQTHAPGTKAIVFAAGVQHAHDLAQTFRSVGLAAEAVDGTMPLEARRDVLTRLRSGTTRIVTNAAVLCLDEETEILTSEGFVGIDAMTPAHRVANWANGQITFEPPLDIVRRPRAWWERMVVLETPHRSIRVTEGHRLLYRTSREGQFKKAPARDLVGRALQLPISGIADPLDIQPEQPPDLSPQQYQRMISANAYTLRKREGYGFKESIKEATRRFNVRYGLRYKAPSELTLAECRFIGYWLGDGSANRLLSGGIEYKIVENVHNAWIIAWIEGVIAQLDVDFRRRYQERASGDNLVAHWSWSFPRGTGFGSQKRRGLFPLEPYLNKKGSPLLWGLSQEQFAALIEGLWLADGNHGDGRLRPQTYVITKTHRALLELLQAIAVCRGYRASLKPVRSIPPGWSPQYSLSIEREDVHRISNRKSKYTLQFETDWKSERVWCVRTTSGNIITRRHGTVTVMGNSEGFDEPTVETIILARPTKSLALFTQTVGRGTRPAPGKDQMILIDVADNTRRHKIISVRDLLGLRRDLVSGTRVSTALAREARLSTDDEQWLMQLVPLDRLHSEHVPDLFTDLVEDAAPSVDWRDLADALAEIADDPDSQQEIVARCVQFGMINPDGPSTPLQQQRLQEFGWPASEAQSLPKWAASWVLDRHREALQAWTVGRATRWADLLGTPPRAAQQALADALWKLAPATPKQKAWLRQHGTPEALIEGLTKGEASWLIDRLPRQAARKVRHG</sequence>
<name>A0A1W1W711_SULTA</name>
<dbReference type="PANTHER" id="PTHR47396">
    <property type="entry name" value="TYPE I RESTRICTION ENZYME ECOKI R PROTEIN"/>
    <property type="match status" value="1"/>
</dbReference>
<dbReference type="GO" id="GO:0016539">
    <property type="term" value="P:intein-mediated protein splicing"/>
    <property type="evidence" value="ECO:0007669"/>
    <property type="project" value="InterPro"/>
</dbReference>